<feature type="coiled-coil region" evidence="4">
    <location>
        <begin position="44"/>
        <end position="71"/>
    </location>
</feature>
<organism evidence="5 6">
    <name type="scientific">Amphimedon queenslandica</name>
    <name type="common">Sponge</name>
    <dbReference type="NCBI Taxonomy" id="400682"/>
    <lineage>
        <taxon>Eukaryota</taxon>
        <taxon>Metazoa</taxon>
        <taxon>Porifera</taxon>
        <taxon>Demospongiae</taxon>
        <taxon>Heteroscleromorpha</taxon>
        <taxon>Haplosclerida</taxon>
        <taxon>Niphatidae</taxon>
        <taxon>Amphimedon</taxon>
    </lineage>
</organism>
<dbReference type="PANTHER" id="PTHR24113">
    <property type="entry name" value="RAN GTPASE-ACTIVATING PROTEIN 1"/>
    <property type="match status" value="1"/>
</dbReference>
<dbReference type="AlphaFoldDB" id="A0AAN0JK73"/>
<dbReference type="PANTHER" id="PTHR24113:SF12">
    <property type="entry name" value="RAN GTPASE-ACTIVATING PROTEIN 1"/>
    <property type="match status" value="1"/>
</dbReference>
<dbReference type="SUPFAM" id="SSF52047">
    <property type="entry name" value="RNI-like"/>
    <property type="match status" value="1"/>
</dbReference>
<evidence type="ECO:0000256" key="3">
    <source>
        <dbReference type="ARBA" id="ARBA00022737"/>
    </source>
</evidence>
<dbReference type="GeneID" id="109585712"/>
<dbReference type="Gene3D" id="3.80.10.10">
    <property type="entry name" value="Ribonuclease Inhibitor"/>
    <property type="match status" value="1"/>
</dbReference>
<accession>A0AAN0JK73</accession>
<evidence type="ECO:0000256" key="1">
    <source>
        <dbReference type="ARBA" id="ARBA00022468"/>
    </source>
</evidence>
<dbReference type="GO" id="GO:0005634">
    <property type="term" value="C:nucleus"/>
    <property type="evidence" value="ECO:0007669"/>
    <property type="project" value="TreeGrafter"/>
</dbReference>
<protein>
    <submittedName>
        <fullName evidence="5">Uncharacterized protein</fullName>
    </submittedName>
</protein>
<dbReference type="GO" id="GO:0006913">
    <property type="term" value="P:nucleocytoplasmic transport"/>
    <property type="evidence" value="ECO:0007669"/>
    <property type="project" value="TreeGrafter"/>
</dbReference>
<sequence>MRVKEIQQNLSLGTDTSSASYRIRRGMRMEIEQLQLLLTNKTGLLDQNESLIDIKRELAELKEQISVISAHIFNKGEENEDYRDVIREWRKKLTLLAEIVKLRDEDDDKGEETVGVVEWDNDRVFLTKPSADQCQEVIIKLKDNSSQNHIYLKRSSPFLAYLLLSKVLDIRTIKRIDIKYTKITKNVIVLLSDKITNSSSLDTLVINNDSINDDGVIALTQSLMNNKSVTGLHLCHNPGITSTSAQSLAELLLYNHTLSSLYLRHTNIDTDGLHLLMESLRTNTQKKIWLDTYKRLPCSSFPHYKAIKKRLYFF</sequence>
<evidence type="ECO:0000256" key="4">
    <source>
        <dbReference type="SAM" id="Coils"/>
    </source>
</evidence>
<dbReference type="GO" id="GO:0005096">
    <property type="term" value="F:GTPase activator activity"/>
    <property type="evidence" value="ECO:0007669"/>
    <property type="project" value="UniProtKB-KW"/>
</dbReference>
<dbReference type="InterPro" id="IPR032675">
    <property type="entry name" value="LRR_dom_sf"/>
</dbReference>
<reference evidence="6" key="1">
    <citation type="journal article" date="2010" name="Nature">
        <title>The Amphimedon queenslandica genome and the evolution of animal complexity.</title>
        <authorList>
            <person name="Srivastava M."/>
            <person name="Simakov O."/>
            <person name="Chapman J."/>
            <person name="Fahey B."/>
            <person name="Gauthier M.E."/>
            <person name="Mitros T."/>
            <person name="Richards G.S."/>
            <person name="Conaco C."/>
            <person name="Dacre M."/>
            <person name="Hellsten U."/>
            <person name="Larroux C."/>
            <person name="Putnam N.H."/>
            <person name="Stanke M."/>
            <person name="Adamska M."/>
            <person name="Darling A."/>
            <person name="Degnan S.M."/>
            <person name="Oakley T.H."/>
            <person name="Plachetzki D.C."/>
            <person name="Zhai Y."/>
            <person name="Adamski M."/>
            <person name="Calcino A."/>
            <person name="Cummins S.F."/>
            <person name="Goodstein D.M."/>
            <person name="Harris C."/>
            <person name="Jackson D.J."/>
            <person name="Leys S.P."/>
            <person name="Shu S."/>
            <person name="Woodcroft B.J."/>
            <person name="Vervoort M."/>
            <person name="Kosik K.S."/>
            <person name="Manning G."/>
            <person name="Degnan B.M."/>
            <person name="Rokhsar D.S."/>
        </authorList>
    </citation>
    <scope>NUCLEOTIDE SEQUENCE [LARGE SCALE GENOMIC DNA]</scope>
</reference>
<dbReference type="Proteomes" id="UP000007879">
    <property type="component" value="Unassembled WGS sequence"/>
</dbReference>
<dbReference type="InterPro" id="IPR027038">
    <property type="entry name" value="RanGap"/>
</dbReference>
<dbReference type="EnsemblMetazoa" id="XM_020001839.1">
    <property type="protein sequence ID" value="XP_019857398.1"/>
    <property type="gene ID" value="LOC109585712"/>
</dbReference>
<dbReference type="GO" id="GO:0048471">
    <property type="term" value="C:perinuclear region of cytoplasm"/>
    <property type="evidence" value="ECO:0007669"/>
    <property type="project" value="TreeGrafter"/>
</dbReference>
<keyword evidence="4" id="KW-0175">Coiled coil</keyword>
<dbReference type="GO" id="GO:0005829">
    <property type="term" value="C:cytosol"/>
    <property type="evidence" value="ECO:0007669"/>
    <property type="project" value="TreeGrafter"/>
</dbReference>
<dbReference type="KEGG" id="aqu:109585712"/>
<keyword evidence="6" id="KW-1185">Reference proteome</keyword>
<keyword evidence="2" id="KW-0433">Leucine-rich repeat</keyword>
<evidence type="ECO:0000313" key="6">
    <source>
        <dbReference type="Proteomes" id="UP000007879"/>
    </source>
</evidence>
<name>A0AAN0JK73_AMPQE</name>
<proteinExistence type="predicted"/>
<dbReference type="GO" id="GO:0031267">
    <property type="term" value="F:small GTPase binding"/>
    <property type="evidence" value="ECO:0007669"/>
    <property type="project" value="TreeGrafter"/>
</dbReference>
<dbReference type="RefSeq" id="XP_019857398.1">
    <property type="nucleotide sequence ID" value="XM_020001839.1"/>
</dbReference>
<keyword evidence="1" id="KW-0343">GTPase activation</keyword>
<keyword evidence="3" id="KW-0677">Repeat</keyword>
<evidence type="ECO:0000256" key="2">
    <source>
        <dbReference type="ARBA" id="ARBA00022614"/>
    </source>
</evidence>
<reference evidence="5" key="2">
    <citation type="submission" date="2024-06" db="UniProtKB">
        <authorList>
            <consortium name="EnsemblMetazoa"/>
        </authorList>
    </citation>
    <scope>IDENTIFICATION</scope>
</reference>
<evidence type="ECO:0000313" key="5">
    <source>
        <dbReference type="EnsemblMetazoa" id="XP_019857398.1"/>
    </source>
</evidence>